<dbReference type="EMBL" id="LR797295">
    <property type="protein sequence ID" value="CAB4200541.1"/>
    <property type="molecule type" value="Genomic_DNA"/>
</dbReference>
<name>A0A6J5R2X3_9CAUD</name>
<dbReference type="EMBL" id="LR797103">
    <property type="protein sequence ID" value="CAB4187205.1"/>
    <property type="molecule type" value="Genomic_DNA"/>
</dbReference>
<protein>
    <submittedName>
        <fullName evidence="2">Sporulation stage III, transcriptional regulator SpoIIID</fullName>
    </submittedName>
</protein>
<gene>
    <name evidence="2" type="ORF">UFOVP1156_2</name>
    <name evidence="3" type="ORF">UFOVP1346_46</name>
    <name evidence="1" type="ORF">UFOVP921_26</name>
</gene>
<proteinExistence type="predicted"/>
<dbReference type="EMBL" id="LR796875">
    <property type="protein sequence ID" value="CAB4171927.1"/>
    <property type="molecule type" value="Genomic_DNA"/>
</dbReference>
<evidence type="ECO:0000313" key="1">
    <source>
        <dbReference type="EMBL" id="CAB4171927.1"/>
    </source>
</evidence>
<reference evidence="2" key="1">
    <citation type="submission" date="2020-05" db="EMBL/GenBank/DDBJ databases">
        <authorList>
            <person name="Chiriac C."/>
            <person name="Salcher M."/>
            <person name="Ghai R."/>
            <person name="Kavagutti S V."/>
        </authorList>
    </citation>
    <scope>NUCLEOTIDE SEQUENCE</scope>
</reference>
<accession>A0A6J5R2X3</accession>
<organism evidence="2">
    <name type="scientific">uncultured Caudovirales phage</name>
    <dbReference type="NCBI Taxonomy" id="2100421"/>
    <lineage>
        <taxon>Viruses</taxon>
        <taxon>Duplodnaviria</taxon>
        <taxon>Heunggongvirae</taxon>
        <taxon>Uroviricota</taxon>
        <taxon>Caudoviricetes</taxon>
        <taxon>Peduoviridae</taxon>
        <taxon>Maltschvirus</taxon>
        <taxon>Maltschvirus maltsch</taxon>
    </lineage>
</organism>
<evidence type="ECO:0000313" key="3">
    <source>
        <dbReference type="EMBL" id="CAB4200541.1"/>
    </source>
</evidence>
<evidence type="ECO:0000313" key="2">
    <source>
        <dbReference type="EMBL" id="CAB4187205.1"/>
    </source>
</evidence>
<sequence>MKQIDRLFAQKLSELVLCANGPTAVFDREGVKGGERLSVPKGHGSRVYEFHSRYNGAPSDTIRLKIIAELQNELRRQKVRTVRDYHRGTLEWKITVARDRRGEHLLAYVYGCSVKTIREVKVEIQGRIMAALDVENATVRKVAEDFGISKSTISRLKNAA</sequence>